<gene>
    <name evidence="1" type="ORF">J437_LFUL015530</name>
</gene>
<evidence type="ECO:0000313" key="2">
    <source>
        <dbReference type="Proteomes" id="UP000792457"/>
    </source>
</evidence>
<protein>
    <submittedName>
        <fullName evidence="1">Uncharacterized protein</fullName>
    </submittedName>
</protein>
<reference evidence="1" key="1">
    <citation type="submission" date="2013-04" db="EMBL/GenBank/DDBJ databases">
        <authorList>
            <person name="Qu J."/>
            <person name="Murali S.C."/>
            <person name="Bandaranaike D."/>
            <person name="Bellair M."/>
            <person name="Blankenburg K."/>
            <person name="Chao H."/>
            <person name="Dinh H."/>
            <person name="Doddapaneni H."/>
            <person name="Downs B."/>
            <person name="Dugan-Rocha S."/>
            <person name="Elkadiri S."/>
            <person name="Gnanaolivu R.D."/>
            <person name="Hernandez B."/>
            <person name="Javaid M."/>
            <person name="Jayaseelan J.C."/>
            <person name="Lee S."/>
            <person name="Li M."/>
            <person name="Ming W."/>
            <person name="Munidasa M."/>
            <person name="Muniz J."/>
            <person name="Nguyen L."/>
            <person name="Ongeri F."/>
            <person name="Osuji N."/>
            <person name="Pu L.-L."/>
            <person name="Puazo M."/>
            <person name="Qu C."/>
            <person name="Quiroz J."/>
            <person name="Raj R."/>
            <person name="Weissenberger G."/>
            <person name="Xin Y."/>
            <person name="Zou X."/>
            <person name="Han Y."/>
            <person name="Richards S."/>
            <person name="Worley K."/>
            <person name="Muzny D."/>
            <person name="Gibbs R."/>
        </authorList>
    </citation>
    <scope>NUCLEOTIDE SEQUENCE</scope>
    <source>
        <strain evidence="1">Sampled in the wild</strain>
    </source>
</reference>
<dbReference type="AlphaFoldDB" id="A0A8K0KIU8"/>
<reference evidence="1" key="2">
    <citation type="submission" date="2017-10" db="EMBL/GenBank/DDBJ databases">
        <title>Ladona fulva Genome sequencing and assembly.</title>
        <authorList>
            <person name="Murali S."/>
            <person name="Richards S."/>
            <person name="Bandaranaike D."/>
            <person name="Bellair M."/>
            <person name="Blankenburg K."/>
            <person name="Chao H."/>
            <person name="Dinh H."/>
            <person name="Doddapaneni H."/>
            <person name="Dugan-Rocha S."/>
            <person name="Elkadiri S."/>
            <person name="Gnanaolivu R."/>
            <person name="Hernandez B."/>
            <person name="Skinner E."/>
            <person name="Javaid M."/>
            <person name="Lee S."/>
            <person name="Li M."/>
            <person name="Ming W."/>
            <person name="Munidasa M."/>
            <person name="Muniz J."/>
            <person name="Nguyen L."/>
            <person name="Hughes D."/>
            <person name="Osuji N."/>
            <person name="Pu L.-L."/>
            <person name="Puazo M."/>
            <person name="Qu C."/>
            <person name="Quiroz J."/>
            <person name="Raj R."/>
            <person name="Weissenberger G."/>
            <person name="Xin Y."/>
            <person name="Zou X."/>
            <person name="Han Y."/>
            <person name="Worley K."/>
            <person name="Muzny D."/>
            <person name="Gibbs R."/>
        </authorList>
    </citation>
    <scope>NUCLEOTIDE SEQUENCE</scope>
    <source>
        <strain evidence="1">Sampled in the wild</strain>
    </source>
</reference>
<name>A0A8K0KIU8_LADFU</name>
<evidence type="ECO:0000313" key="1">
    <source>
        <dbReference type="EMBL" id="KAG8235103.1"/>
    </source>
</evidence>
<accession>A0A8K0KIU8</accession>
<dbReference type="Proteomes" id="UP000792457">
    <property type="component" value="Unassembled WGS sequence"/>
</dbReference>
<dbReference type="EMBL" id="KZ308879">
    <property type="protein sequence ID" value="KAG8235103.1"/>
    <property type="molecule type" value="Genomic_DNA"/>
</dbReference>
<sequence>MVLNVSGKNIAKLRREPLFPNVRDETEEHEVLYISGKDVVEGTLRFTILNCYDEPIILSNILKIHKGFEIQSISEQSQSDSLYIIPCVLPKQLPRGVSTLITGKISVTSVGTNECFVFFKIYKSGQISFVMKKLCIVVESEFTAIEPPQPLTLTPVRDRPSEVKFEIAAKKVVRLKTPRKRRSGFGKSGGSTLEKYTMPPGLTNVLNNGLKQFRGMTQTERELRTDIL</sequence>
<keyword evidence="2" id="KW-1185">Reference proteome</keyword>
<proteinExistence type="predicted"/>
<comment type="caution">
    <text evidence="1">The sequence shown here is derived from an EMBL/GenBank/DDBJ whole genome shotgun (WGS) entry which is preliminary data.</text>
</comment>
<organism evidence="1 2">
    <name type="scientific">Ladona fulva</name>
    <name type="common">Scarce chaser dragonfly</name>
    <name type="synonym">Libellula fulva</name>
    <dbReference type="NCBI Taxonomy" id="123851"/>
    <lineage>
        <taxon>Eukaryota</taxon>
        <taxon>Metazoa</taxon>
        <taxon>Ecdysozoa</taxon>
        <taxon>Arthropoda</taxon>
        <taxon>Hexapoda</taxon>
        <taxon>Insecta</taxon>
        <taxon>Pterygota</taxon>
        <taxon>Palaeoptera</taxon>
        <taxon>Odonata</taxon>
        <taxon>Epiprocta</taxon>
        <taxon>Anisoptera</taxon>
        <taxon>Libelluloidea</taxon>
        <taxon>Libellulidae</taxon>
        <taxon>Ladona</taxon>
    </lineage>
</organism>